<dbReference type="EC" id="2.7.7.49" evidence="4"/>
<dbReference type="GO" id="GO:0003964">
    <property type="term" value="F:RNA-directed DNA polymerase activity"/>
    <property type="evidence" value="ECO:0007669"/>
    <property type="project" value="UniProtKB-KW"/>
</dbReference>
<dbReference type="InterPro" id="IPR030931">
    <property type="entry name" value="Group_II_RT_mat"/>
</dbReference>
<protein>
    <submittedName>
        <fullName evidence="4">Group II intron reverse transcriptase/maturase</fullName>
        <ecNumber evidence="4">2.7.7.49</ecNumber>
    </submittedName>
</protein>
<accession>A0ABW9Z2Z1</accession>
<keyword evidence="4" id="KW-0548">Nucleotidyltransferase</keyword>
<comment type="similarity">
    <text evidence="1">Belongs to the bacterial reverse transcriptase family.</text>
</comment>
<feature type="domain" description="Reverse transcriptase" evidence="3">
    <location>
        <begin position="118"/>
        <end position="368"/>
    </location>
</feature>
<keyword evidence="4" id="KW-0695">RNA-directed DNA polymerase</keyword>
<gene>
    <name evidence="4" type="primary">ltrA</name>
    <name evidence="4" type="ORF">GR303_22235</name>
</gene>
<dbReference type="PANTHER" id="PTHR34047:SF8">
    <property type="entry name" value="PROTEIN YKFC"/>
    <property type="match status" value="1"/>
</dbReference>
<dbReference type="InterPro" id="IPR000477">
    <property type="entry name" value="RT_dom"/>
</dbReference>
<dbReference type="PROSITE" id="PS50878">
    <property type="entry name" value="RT_POL"/>
    <property type="match status" value="1"/>
</dbReference>
<evidence type="ECO:0000313" key="4">
    <source>
        <dbReference type="EMBL" id="NBJ27054.1"/>
    </source>
</evidence>
<keyword evidence="5" id="KW-1185">Reference proteome</keyword>
<comment type="caution">
    <text evidence="4">The sequence shown here is derived from an EMBL/GenBank/DDBJ whole genome shotgun (WGS) entry which is preliminary data.</text>
</comment>
<proteinExistence type="inferred from homology"/>
<dbReference type="Proteomes" id="UP000818323">
    <property type="component" value="Unassembled WGS sequence"/>
</dbReference>
<dbReference type="InterPro" id="IPR051083">
    <property type="entry name" value="GrpII_Intron_Splice-Mob/Def"/>
</dbReference>
<dbReference type="RefSeq" id="WP_161726379.1">
    <property type="nucleotide sequence ID" value="NZ_JAAAXJ010000025.1"/>
</dbReference>
<dbReference type="Pfam" id="PF00078">
    <property type="entry name" value="RVT_1"/>
    <property type="match status" value="1"/>
</dbReference>
<sequence>MMHEPEKSDLAIVATRPSNKAGTPAAEGAEPRARTEGNTGHPRTHRTQSRASVSPGLDRVRHAARQRKKQKFTALMHHVTLDLLWESFQALERQAAPGVDGLTWQEYEANLEANLQDLHHRVHRGTYRAKPVRRRFIPKPDGRQRPLGVTALEDKILQSAVVRVLNAIYEEDFLGFSYGLRLGRSQHHALDALSGGINAMRVNCILDADIRSFFDRIDRMWLLRFLRHRVGDERIIRLVLKWLKAGVLDEGEWSVSDMGTPQGSGASPLLANVYLHYVFDLWAEQWRRRQANGKVIIVRYADDVIVGFEHEGDARRFRDAMRERLQQFGLELHGDKTRLLEFGRYARERRQRRGFGKPETFQFLGFVFICGRSRQGRFQLHRRTRADRMRERLRAIKDRLRKHMHASIPEQGKWLRSVMTGYFAYHAVPTNMRSLQKFRHRVMVAWRQTLRRRSQKDGMNWQRMMQIADAWLPMPHILHPWPDQRFAVTHPRWEPNA</sequence>
<reference evidence="4 5" key="1">
    <citation type="submission" date="2020-01" db="EMBL/GenBank/DDBJ databases">
        <title>Microvirga sp. nov., an arsenate reduction bacterium isolated from Tibet hotspring sediments.</title>
        <authorList>
            <person name="Yuan C.-G."/>
        </authorList>
    </citation>
    <scope>NUCLEOTIDE SEQUENCE [LARGE SCALE GENOMIC DNA]</scope>
    <source>
        <strain evidence="4 5">SYSU G3D203</strain>
    </source>
</reference>
<dbReference type="SUPFAM" id="SSF56672">
    <property type="entry name" value="DNA/RNA polymerases"/>
    <property type="match status" value="1"/>
</dbReference>
<dbReference type="EMBL" id="JAAAXJ010000025">
    <property type="protein sequence ID" value="NBJ27054.1"/>
    <property type="molecule type" value="Genomic_DNA"/>
</dbReference>
<dbReference type="PANTHER" id="PTHR34047">
    <property type="entry name" value="NUCLEAR INTRON MATURASE 1, MITOCHONDRIAL-RELATED"/>
    <property type="match status" value="1"/>
</dbReference>
<feature type="region of interest" description="Disordered" evidence="2">
    <location>
        <begin position="1"/>
        <end position="58"/>
    </location>
</feature>
<evidence type="ECO:0000259" key="3">
    <source>
        <dbReference type="PROSITE" id="PS50878"/>
    </source>
</evidence>
<keyword evidence="4" id="KW-0808">Transferase</keyword>
<organism evidence="4 5">
    <name type="scientific">Microvirga arsenatis</name>
    <dbReference type="NCBI Taxonomy" id="2692265"/>
    <lineage>
        <taxon>Bacteria</taxon>
        <taxon>Pseudomonadati</taxon>
        <taxon>Pseudomonadota</taxon>
        <taxon>Alphaproteobacteria</taxon>
        <taxon>Hyphomicrobiales</taxon>
        <taxon>Methylobacteriaceae</taxon>
        <taxon>Microvirga</taxon>
    </lineage>
</organism>
<evidence type="ECO:0000256" key="2">
    <source>
        <dbReference type="SAM" id="MobiDB-lite"/>
    </source>
</evidence>
<dbReference type="NCBIfam" id="TIGR04416">
    <property type="entry name" value="group_II_RT_mat"/>
    <property type="match status" value="1"/>
</dbReference>
<name>A0ABW9Z2Z1_9HYPH</name>
<evidence type="ECO:0000256" key="1">
    <source>
        <dbReference type="ARBA" id="ARBA00034120"/>
    </source>
</evidence>
<dbReference type="InterPro" id="IPR043502">
    <property type="entry name" value="DNA/RNA_pol_sf"/>
</dbReference>
<evidence type="ECO:0000313" key="5">
    <source>
        <dbReference type="Proteomes" id="UP000818323"/>
    </source>
</evidence>
<dbReference type="CDD" id="cd01651">
    <property type="entry name" value="RT_G2_intron"/>
    <property type="match status" value="1"/>
</dbReference>